<proteinExistence type="predicted"/>
<sequence>MTRSDAQDHLDLLARDVASPVPAGLLDTARSARRRRVRGRLAAGGAVAAVAVGALAVTLPGGGATTRRHEAAQAASTSAASTSAASTSATPTSAGPVAPAGTRWISQGGYMVAVPGEWARTTTRCIGAVQDEGPGFYYLEIDASYCYATGDEPPSVGLLTGKHVPFGASPLVCDPGCSRTVVTDQVVLRLKEIASEQDVSEIVDTLQPLPEGWVVDPATGRATPYDVSVPESRLVTDRDDVVGAWTVVRVDGGPVPPGAERGLDVAAAGRASLDLTYSDDANGYGVAIRVRTDGTLESGQMYGTAVMCPPPGCAPSGFGVMDATQLRLTPDDHLVLVGADGTALAVYERV</sequence>
<protein>
    <submittedName>
        <fullName evidence="3">META domain-containing protein</fullName>
    </submittedName>
</protein>
<feature type="compositionally biased region" description="Low complexity" evidence="1">
    <location>
        <begin position="72"/>
        <end position="100"/>
    </location>
</feature>
<feature type="region of interest" description="Disordered" evidence="1">
    <location>
        <begin position="66"/>
        <end position="100"/>
    </location>
</feature>
<dbReference type="EMBL" id="JBHMDG010000012">
    <property type="protein sequence ID" value="MFB9313307.1"/>
    <property type="molecule type" value="Genomic_DNA"/>
</dbReference>
<evidence type="ECO:0000256" key="2">
    <source>
        <dbReference type="SAM" id="Phobius"/>
    </source>
</evidence>
<keyword evidence="2" id="KW-1133">Transmembrane helix</keyword>
<feature type="transmembrane region" description="Helical" evidence="2">
    <location>
        <begin position="41"/>
        <end position="59"/>
    </location>
</feature>
<gene>
    <name evidence="3" type="ORF">ACFFRI_09655</name>
</gene>
<reference evidence="3 4" key="1">
    <citation type="submission" date="2024-09" db="EMBL/GenBank/DDBJ databases">
        <authorList>
            <person name="Sun Q."/>
            <person name="Mori K."/>
        </authorList>
    </citation>
    <scope>NUCLEOTIDE SEQUENCE [LARGE SCALE GENOMIC DNA]</scope>
    <source>
        <strain evidence="3 4">JCM 9626</strain>
    </source>
</reference>
<keyword evidence="2" id="KW-0472">Membrane</keyword>
<name>A0ABV5KA50_9ACTN</name>
<evidence type="ECO:0000313" key="3">
    <source>
        <dbReference type="EMBL" id="MFB9313307.1"/>
    </source>
</evidence>
<dbReference type="Proteomes" id="UP001589750">
    <property type="component" value="Unassembled WGS sequence"/>
</dbReference>
<evidence type="ECO:0000313" key="4">
    <source>
        <dbReference type="Proteomes" id="UP001589750"/>
    </source>
</evidence>
<keyword evidence="2" id="KW-0812">Transmembrane</keyword>
<organism evidence="3 4">
    <name type="scientific">Nocardioides plantarum</name>
    <dbReference type="NCBI Taxonomy" id="29299"/>
    <lineage>
        <taxon>Bacteria</taxon>
        <taxon>Bacillati</taxon>
        <taxon>Actinomycetota</taxon>
        <taxon>Actinomycetes</taxon>
        <taxon>Propionibacteriales</taxon>
        <taxon>Nocardioidaceae</taxon>
        <taxon>Nocardioides</taxon>
    </lineage>
</organism>
<comment type="caution">
    <text evidence="3">The sequence shown here is derived from an EMBL/GenBank/DDBJ whole genome shotgun (WGS) entry which is preliminary data.</text>
</comment>
<evidence type="ECO:0000256" key="1">
    <source>
        <dbReference type="SAM" id="MobiDB-lite"/>
    </source>
</evidence>
<dbReference type="RefSeq" id="WP_379141313.1">
    <property type="nucleotide sequence ID" value="NZ_JBHMDG010000012.1"/>
</dbReference>
<keyword evidence="4" id="KW-1185">Reference proteome</keyword>
<accession>A0ABV5KA50</accession>